<keyword evidence="3" id="KW-1185">Reference proteome</keyword>
<keyword evidence="1" id="KW-0732">Signal</keyword>
<accession>A0A316VDZ7</accession>
<reference evidence="2 3" key="1">
    <citation type="journal article" date="2018" name="Mol. Biol. Evol.">
        <title>Broad Genomic Sampling Reveals a Smut Pathogenic Ancestry of the Fungal Clade Ustilaginomycotina.</title>
        <authorList>
            <person name="Kijpornyongpan T."/>
            <person name="Mondo S.J."/>
            <person name="Barry K."/>
            <person name="Sandor L."/>
            <person name="Lee J."/>
            <person name="Lipzen A."/>
            <person name="Pangilinan J."/>
            <person name="LaButti K."/>
            <person name="Hainaut M."/>
            <person name="Henrissat B."/>
            <person name="Grigoriev I.V."/>
            <person name="Spatafora J.W."/>
            <person name="Aime M.C."/>
        </authorList>
    </citation>
    <scope>NUCLEOTIDE SEQUENCE [LARGE SCALE GENOMIC DNA]</scope>
    <source>
        <strain evidence="2 3">MCA 3882</strain>
    </source>
</reference>
<dbReference type="GeneID" id="37023532"/>
<feature type="signal peptide" evidence="1">
    <location>
        <begin position="1"/>
        <end position="24"/>
    </location>
</feature>
<protein>
    <submittedName>
        <fullName evidence="2">Uncharacterized protein</fullName>
    </submittedName>
</protein>
<gene>
    <name evidence="2" type="ORF">FA14DRAFT_189714</name>
</gene>
<dbReference type="STRING" id="1280837.A0A316VDZ7"/>
<feature type="chain" id="PRO_5016284891" evidence="1">
    <location>
        <begin position="25"/>
        <end position="221"/>
    </location>
</feature>
<evidence type="ECO:0000313" key="2">
    <source>
        <dbReference type="EMBL" id="PWN35776.1"/>
    </source>
</evidence>
<organism evidence="2 3">
    <name type="scientific">Meira miltonrushii</name>
    <dbReference type="NCBI Taxonomy" id="1280837"/>
    <lineage>
        <taxon>Eukaryota</taxon>
        <taxon>Fungi</taxon>
        <taxon>Dikarya</taxon>
        <taxon>Basidiomycota</taxon>
        <taxon>Ustilaginomycotina</taxon>
        <taxon>Exobasidiomycetes</taxon>
        <taxon>Exobasidiales</taxon>
        <taxon>Brachybasidiaceae</taxon>
        <taxon>Meira</taxon>
    </lineage>
</organism>
<dbReference type="AlphaFoldDB" id="A0A316VDZ7"/>
<evidence type="ECO:0000256" key="1">
    <source>
        <dbReference type="SAM" id="SignalP"/>
    </source>
</evidence>
<proteinExistence type="predicted"/>
<dbReference type="Proteomes" id="UP000245771">
    <property type="component" value="Unassembled WGS sequence"/>
</dbReference>
<dbReference type="RefSeq" id="XP_025356078.1">
    <property type="nucleotide sequence ID" value="XM_025501751.1"/>
</dbReference>
<dbReference type="InParanoid" id="A0A316VDZ7"/>
<name>A0A316VDZ7_9BASI</name>
<evidence type="ECO:0000313" key="3">
    <source>
        <dbReference type="Proteomes" id="UP000245771"/>
    </source>
</evidence>
<dbReference type="EMBL" id="KZ819603">
    <property type="protein sequence ID" value="PWN35776.1"/>
    <property type="molecule type" value="Genomic_DNA"/>
</dbReference>
<dbReference type="OrthoDB" id="3360643at2759"/>
<sequence>MKTITSLASLVALASALFAMSASADHHFIDFYPINSGVKSMTGQMQVPSTDINSGIPYLWPGLLASGNNGVLQPVLDGRDGHWIWGNNYVDSDNSYTGANGSVPAPLSSTLSYVLQNSNDGKNNWYSEVSNENGDKASYNFEIGKSMTQTVFDCELYNVDWNFGDVVFTNTEVVAYGSDLSWCKDSPYSSSVNYKIEGLSSSTGDGTVTCKIDKVTLSPPS</sequence>